<dbReference type="AlphaFoldDB" id="A0A1X2GTZ4"/>
<feature type="domain" description="DUF2423" evidence="2">
    <location>
        <begin position="1"/>
        <end position="41"/>
    </location>
</feature>
<dbReference type="InterPro" id="IPR019434">
    <property type="entry name" value="DUF2423"/>
</dbReference>
<evidence type="ECO:0000256" key="1">
    <source>
        <dbReference type="SAM" id="MobiDB-lite"/>
    </source>
</evidence>
<dbReference type="Proteomes" id="UP000242146">
    <property type="component" value="Unassembled WGS sequence"/>
</dbReference>
<dbReference type="Pfam" id="PF10338">
    <property type="entry name" value="YBL028C_N"/>
    <property type="match status" value="1"/>
</dbReference>
<keyword evidence="4" id="KW-1185">Reference proteome</keyword>
<comment type="caution">
    <text evidence="3">The sequence shown here is derived from an EMBL/GenBank/DDBJ whole genome shotgun (WGS) entry which is preliminary data.</text>
</comment>
<gene>
    <name evidence="3" type="ORF">DM01DRAFT_1404259</name>
</gene>
<dbReference type="PANTHER" id="PTHR28219">
    <property type="entry name" value="UPF0642 PROTEIN YBL028C"/>
    <property type="match status" value="1"/>
</dbReference>
<accession>A0A1X2GTZ4</accession>
<organism evidence="3 4">
    <name type="scientific">Hesseltinella vesiculosa</name>
    <dbReference type="NCBI Taxonomy" id="101127"/>
    <lineage>
        <taxon>Eukaryota</taxon>
        <taxon>Fungi</taxon>
        <taxon>Fungi incertae sedis</taxon>
        <taxon>Mucoromycota</taxon>
        <taxon>Mucoromycotina</taxon>
        <taxon>Mucoromycetes</taxon>
        <taxon>Mucorales</taxon>
        <taxon>Cunninghamellaceae</taxon>
        <taxon>Hesseltinella</taxon>
    </lineage>
</organism>
<evidence type="ECO:0000259" key="2">
    <source>
        <dbReference type="Pfam" id="PF10338"/>
    </source>
</evidence>
<dbReference type="EMBL" id="MCGT01000003">
    <property type="protein sequence ID" value="ORX61466.1"/>
    <property type="molecule type" value="Genomic_DNA"/>
</dbReference>
<feature type="region of interest" description="Disordered" evidence="1">
    <location>
        <begin position="50"/>
        <end position="94"/>
    </location>
</feature>
<evidence type="ECO:0000313" key="4">
    <source>
        <dbReference type="Proteomes" id="UP000242146"/>
    </source>
</evidence>
<feature type="compositionally biased region" description="Basic residues" evidence="1">
    <location>
        <begin position="71"/>
        <end position="94"/>
    </location>
</feature>
<protein>
    <recommendedName>
        <fullName evidence="2">DUF2423 domain-containing protein</fullName>
    </recommendedName>
</protein>
<dbReference type="PANTHER" id="PTHR28219:SF1">
    <property type="entry name" value="UPF0642 PROTEIN YBL028C"/>
    <property type="match status" value="1"/>
</dbReference>
<proteinExistence type="predicted"/>
<sequence>MAKSLRSASKKKTKAIKRSAVFKPVEDARLDRLATAQQAAAALPKVAAEEKAESMDTDVPKISTSGPKLNSKTRRQQKRAGKKGGAKKKTINRF</sequence>
<dbReference type="STRING" id="101127.A0A1X2GTZ4"/>
<reference evidence="3 4" key="1">
    <citation type="submission" date="2016-07" db="EMBL/GenBank/DDBJ databases">
        <title>Pervasive Adenine N6-methylation of Active Genes in Fungi.</title>
        <authorList>
            <consortium name="DOE Joint Genome Institute"/>
            <person name="Mondo S.J."/>
            <person name="Dannebaum R.O."/>
            <person name="Kuo R.C."/>
            <person name="Labutti K."/>
            <person name="Haridas S."/>
            <person name="Kuo A."/>
            <person name="Salamov A."/>
            <person name="Ahrendt S.R."/>
            <person name="Lipzen A."/>
            <person name="Sullivan W."/>
            <person name="Andreopoulos W.B."/>
            <person name="Clum A."/>
            <person name="Lindquist E."/>
            <person name="Daum C."/>
            <person name="Ramamoorthy G.K."/>
            <person name="Gryganskyi A."/>
            <person name="Culley D."/>
            <person name="Magnuson J.K."/>
            <person name="James T.Y."/>
            <person name="O'Malley M.A."/>
            <person name="Stajich J.E."/>
            <person name="Spatafora J.W."/>
            <person name="Visel A."/>
            <person name="Grigoriev I.V."/>
        </authorList>
    </citation>
    <scope>NUCLEOTIDE SEQUENCE [LARGE SCALE GENOMIC DNA]</scope>
    <source>
        <strain evidence="3 4">NRRL 3301</strain>
    </source>
</reference>
<name>A0A1X2GTZ4_9FUNG</name>
<dbReference type="GO" id="GO:0030687">
    <property type="term" value="C:preribosome, large subunit precursor"/>
    <property type="evidence" value="ECO:0007669"/>
    <property type="project" value="TreeGrafter"/>
</dbReference>
<evidence type="ECO:0000313" key="3">
    <source>
        <dbReference type="EMBL" id="ORX61466.1"/>
    </source>
</evidence>